<dbReference type="Proteomes" id="UP000075321">
    <property type="component" value="Unassembled WGS sequence"/>
</dbReference>
<organism evidence="2 3">
    <name type="scientific">Halalkalicoccus paucihalophilus</name>
    <dbReference type="NCBI Taxonomy" id="1008153"/>
    <lineage>
        <taxon>Archaea</taxon>
        <taxon>Methanobacteriati</taxon>
        <taxon>Methanobacteriota</taxon>
        <taxon>Stenosarchaea group</taxon>
        <taxon>Halobacteria</taxon>
        <taxon>Halobacteriales</taxon>
        <taxon>Halococcaceae</taxon>
        <taxon>Halalkalicoccus</taxon>
    </lineage>
</organism>
<proteinExistence type="predicted"/>
<dbReference type="PATRIC" id="fig|1008153.3.peg.2856"/>
<evidence type="ECO:0000313" key="2">
    <source>
        <dbReference type="EMBL" id="KYH25211.1"/>
    </source>
</evidence>
<protein>
    <submittedName>
        <fullName evidence="2">Phage terminase large subunit (GpA)</fullName>
    </submittedName>
</protein>
<comment type="caution">
    <text evidence="2">The sequence shown here is derived from an EMBL/GenBank/DDBJ whole genome shotgun (WGS) entry which is preliminary data.</text>
</comment>
<dbReference type="Pfam" id="PF26408">
    <property type="entry name" value="DUF8106"/>
    <property type="match status" value="1"/>
</dbReference>
<keyword evidence="3" id="KW-1185">Reference proteome</keyword>
<reference evidence="2 3" key="1">
    <citation type="submission" date="2016-02" db="EMBL/GenBank/DDBJ databases">
        <title>Genome sequence of Halalkalicoccus paucihalophilus DSM 24557.</title>
        <authorList>
            <person name="Poehlein A."/>
            <person name="Daniel R."/>
        </authorList>
    </citation>
    <scope>NUCLEOTIDE SEQUENCE [LARGE SCALE GENOMIC DNA]</scope>
    <source>
        <strain evidence="2 3">DSM 24557</strain>
    </source>
</reference>
<dbReference type="InterPro" id="IPR058419">
    <property type="entry name" value="DUF8106"/>
</dbReference>
<evidence type="ECO:0000313" key="3">
    <source>
        <dbReference type="Proteomes" id="UP000075321"/>
    </source>
</evidence>
<feature type="domain" description="DUF8106" evidence="1">
    <location>
        <begin position="16"/>
        <end position="58"/>
    </location>
</feature>
<dbReference type="AlphaFoldDB" id="A0A151ABZ3"/>
<evidence type="ECO:0000259" key="1">
    <source>
        <dbReference type="Pfam" id="PF26408"/>
    </source>
</evidence>
<dbReference type="OrthoDB" id="209680at2157"/>
<dbReference type="RefSeq" id="WP_066383607.1">
    <property type="nucleotide sequence ID" value="NZ_LTAZ01000007.1"/>
</dbReference>
<dbReference type="EMBL" id="LTAZ01000007">
    <property type="protein sequence ID" value="KYH25211.1"/>
    <property type="molecule type" value="Genomic_DNA"/>
</dbReference>
<name>A0A151ABZ3_9EURY</name>
<gene>
    <name evidence="2" type="ORF">HAPAU_27950</name>
</gene>
<sequence>MTRPVHATDPDGPPDRKSVLFCPNCEHWSPVDGDWTVRERATSVEYRCPDCEARITEREREQPPIARAWSAWVRAASAWFKPPKRLRA</sequence>
<accession>A0A151ABZ3</accession>